<reference evidence="3" key="1">
    <citation type="journal article" date="2023" name="Mol. Phylogenet. Evol.">
        <title>Genome-scale phylogeny and comparative genomics of the fungal order Sordariales.</title>
        <authorList>
            <person name="Hensen N."/>
            <person name="Bonometti L."/>
            <person name="Westerberg I."/>
            <person name="Brannstrom I.O."/>
            <person name="Guillou S."/>
            <person name="Cros-Aarteil S."/>
            <person name="Calhoun S."/>
            <person name="Haridas S."/>
            <person name="Kuo A."/>
            <person name="Mondo S."/>
            <person name="Pangilinan J."/>
            <person name="Riley R."/>
            <person name="LaButti K."/>
            <person name="Andreopoulos B."/>
            <person name="Lipzen A."/>
            <person name="Chen C."/>
            <person name="Yan M."/>
            <person name="Daum C."/>
            <person name="Ng V."/>
            <person name="Clum A."/>
            <person name="Steindorff A."/>
            <person name="Ohm R.A."/>
            <person name="Martin F."/>
            <person name="Silar P."/>
            <person name="Natvig D.O."/>
            <person name="Lalanne C."/>
            <person name="Gautier V."/>
            <person name="Ament-Velasquez S.L."/>
            <person name="Kruys A."/>
            <person name="Hutchinson M.I."/>
            <person name="Powell A.J."/>
            <person name="Barry K."/>
            <person name="Miller A.N."/>
            <person name="Grigoriev I.V."/>
            <person name="Debuchy R."/>
            <person name="Gladieux P."/>
            <person name="Hiltunen Thoren M."/>
            <person name="Johannesson H."/>
        </authorList>
    </citation>
    <scope>NUCLEOTIDE SEQUENCE</scope>
    <source>
        <strain evidence="3">CBS 626.80</strain>
    </source>
</reference>
<dbReference type="InterPro" id="IPR053858">
    <property type="entry name" value="Arb2_dom"/>
</dbReference>
<dbReference type="AlphaFoldDB" id="A0AAN6NTI0"/>
<dbReference type="InterPro" id="IPR048263">
    <property type="entry name" value="Arb2"/>
</dbReference>
<protein>
    <submittedName>
        <fullName evidence="3">Arb2 domain-containing protein</fullName>
    </submittedName>
</protein>
<feature type="region of interest" description="Disordered" evidence="1">
    <location>
        <begin position="371"/>
        <end position="454"/>
    </location>
</feature>
<name>A0AAN6NTI0_9PEZI</name>
<feature type="compositionally biased region" description="Basic and acidic residues" evidence="1">
    <location>
        <begin position="422"/>
        <end position="443"/>
    </location>
</feature>
<dbReference type="Proteomes" id="UP001303222">
    <property type="component" value="Unassembled WGS sequence"/>
</dbReference>
<reference evidence="3" key="2">
    <citation type="submission" date="2023-06" db="EMBL/GenBank/DDBJ databases">
        <authorList>
            <consortium name="Lawrence Berkeley National Laboratory"/>
            <person name="Mondo S.J."/>
            <person name="Hensen N."/>
            <person name="Bonometti L."/>
            <person name="Westerberg I."/>
            <person name="Brannstrom I.O."/>
            <person name="Guillou S."/>
            <person name="Cros-Aarteil S."/>
            <person name="Calhoun S."/>
            <person name="Haridas S."/>
            <person name="Kuo A."/>
            <person name="Pangilinan J."/>
            <person name="Riley R."/>
            <person name="Labutti K."/>
            <person name="Andreopoulos B."/>
            <person name="Lipzen A."/>
            <person name="Chen C."/>
            <person name="Yanf M."/>
            <person name="Daum C."/>
            <person name="Ng V."/>
            <person name="Clum A."/>
            <person name="Steindorff A."/>
            <person name="Ohm R."/>
            <person name="Martin F."/>
            <person name="Silar P."/>
            <person name="Natvig D."/>
            <person name="Lalanne C."/>
            <person name="Gautier V."/>
            <person name="Ament-Velasquez S.L."/>
            <person name="Kruys A."/>
            <person name="Hutchinson M.I."/>
            <person name="Powell A.J."/>
            <person name="Barry K."/>
            <person name="Miller A.N."/>
            <person name="Grigoriev I.V."/>
            <person name="Debuchy R."/>
            <person name="Gladieux P."/>
            <person name="Thoren M.H."/>
            <person name="Johannesson H."/>
        </authorList>
    </citation>
    <scope>NUCLEOTIDE SEQUENCE</scope>
    <source>
        <strain evidence="3">CBS 626.80</strain>
    </source>
</reference>
<gene>
    <name evidence="3" type="ORF">QBC32DRAFT_27110</name>
</gene>
<dbReference type="Pfam" id="PF22749">
    <property type="entry name" value="Arb2"/>
    <property type="match status" value="1"/>
</dbReference>
<sequence length="454" mass="51587">MFRRRWSGLPAEPKFTPDLKKLDYFINEEDEIRYLHNPDFYFKYFLTKNVRYNDCQRFAFNEAVKDIIDSRLEAEGLKEVLLPLGVTSKHERHVKIRLSEDISSKSRVVIIFGQSSQDFGILAHRVASGLGGLNKGSVVNMIKALKQQKSSATDDAAPGIILGNPGNLWWWPEGKKALSEFARHQIPGSSLVHWGWYHDPERNTIPENVNQTEHVKYIFEKVVPQFVNDKAKIDVIALGDMSDEVEQYLDNDDVWAKVGHRLNALVVLGGFYDMREAVCQGFKKFMDQRGRAYIMNQDPLDTLIAGPEGGSRAVTGYVGYGCPTYSVGPDAIMVELILVEAGSAVLKWLQEVALDKDYVNPRVHIFFPEEEEDDGKWPGWDKMDDESKVEEAKKEGDEEKDHEEEAKKVQVRIQRDGTQPSSKDELEGIDEELARDIAKRGMMADDNVNSEDES</sequence>
<dbReference type="PANTHER" id="PTHR21357">
    <property type="entry name" value="FAM172 FAMILY PROTEIN HOMOLOG CG10038"/>
    <property type="match status" value="1"/>
</dbReference>
<dbReference type="GO" id="GO:0035197">
    <property type="term" value="F:siRNA binding"/>
    <property type="evidence" value="ECO:0007669"/>
    <property type="project" value="TreeGrafter"/>
</dbReference>
<evidence type="ECO:0000313" key="3">
    <source>
        <dbReference type="EMBL" id="KAK3949913.1"/>
    </source>
</evidence>
<comment type="caution">
    <text evidence="3">The sequence shown here is derived from an EMBL/GenBank/DDBJ whole genome shotgun (WGS) entry which is preliminary data.</text>
</comment>
<feature type="compositionally biased region" description="Basic and acidic residues" evidence="1">
    <location>
        <begin position="375"/>
        <end position="408"/>
    </location>
</feature>
<accession>A0AAN6NTI0</accession>
<dbReference type="PANTHER" id="PTHR21357:SF4">
    <property type="entry name" value="FAM172 FAMILY PROTEIN HOMOLOG CG10038"/>
    <property type="match status" value="1"/>
</dbReference>
<dbReference type="EMBL" id="MU859197">
    <property type="protein sequence ID" value="KAK3949913.1"/>
    <property type="molecule type" value="Genomic_DNA"/>
</dbReference>
<evidence type="ECO:0000313" key="4">
    <source>
        <dbReference type="Proteomes" id="UP001303222"/>
    </source>
</evidence>
<organism evidence="3 4">
    <name type="scientific">Pseudoneurospora amorphoporcata</name>
    <dbReference type="NCBI Taxonomy" id="241081"/>
    <lineage>
        <taxon>Eukaryota</taxon>
        <taxon>Fungi</taxon>
        <taxon>Dikarya</taxon>
        <taxon>Ascomycota</taxon>
        <taxon>Pezizomycotina</taxon>
        <taxon>Sordariomycetes</taxon>
        <taxon>Sordariomycetidae</taxon>
        <taxon>Sordariales</taxon>
        <taxon>Sordariaceae</taxon>
        <taxon>Pseudoneurospora</taxon>
    </lineage>
</organism>
<proteinExistence type="predicted"/>
<feature type="domain" description="Arb2" evidence="2">
    <location>
        <begin position="15"/>
        <end position="300"/>
    </location>
</feature>
<evidence type="ECO:0000259" key="2">
    <source>
        <dbReference type="Pfam" id="PF22749"/>
    </source>
</evidence>
<dbReference type="GO" id="GO:0031048">
    <property type="term" value="P:regulatory ncRNA-mediated heterochromatin formation"/>
    <property type="evidence" value="ECO:0007669"/>
    <property type="project" value="TreeGrafter"/>
</dbReference>
<dbReference type="GO" id="GO:0005634">
    <property type="term" value="C:nucleus"/>
    <property type="evidence" value="ECO:0007669"/>
    <property type="project" value="TreeGrafter"/>
</dbReference>
<keyword evidence="4" id="KW-1185">Reference proteome</keyword>
<evidence type="ECO:0000256" key="1">
    <source>
        <dbReference type="SAM" id="MobiDB-lite"/>
    </source>
</evidence>